<dbReference type="Proteomes" id="UP000095658">
    <property type="component" value="Unassembled WGS sequence"/>
</dbReference>
<dbReference type="AlphaFoldDB" id="A0A1E7DT08"/>
<evidence type="ECO:0000313" key="1">
    <source>
        <dbReference type="EMBL" id="OES46159.1"/>
    </source>
</evidence>
<reference evidence="1 2" key="1">
    <citation type="submission" date="2016-06" db="EMBL/GenBank/DDBJ databases">
        <title>Domibacillus iocasae genome sequencing.</title>
        <authorList>
            <person name="Verma A."/>
            <person name="Pal Y."/>
            <person name="Ojha A.K."/>
            <person name="Krishnamurthi S."/>
        </authorList>
    </citation>
    <scope>NUCLEOTIDE SEQUENCE [LARGE SCALE GENOMIC DNA]</scope>
    <source>
        <strain evidence="1 2">DSM 29979</strain>
    </source>
</reference>
<evidence type="ECO:0000313" key="2">
    <source>
        <dbReference type="Proteomes" id="UP000095658"/>
    </source>
</evidence>
<sequence length="143" mass="16388">MSKAAIYICGTAPACSARKKSADVTVADREELQRLLKELCSRMTDDERKLLEYLKEVSAPQLLADLCGGKVLGVDLRAVGKLQIYRLPGEAINVLLYCVKHKMDNQDYQNVYKIAARWRRLRVKNAEEAFELAKKEFNFYQQE</sequence>
<keyword evidence="2" id="KW-1185">Reference proteome</keyword>
<proteinExistence type="predicted"/>
<gene>
    <name evidence="1" type="ORF">BA724_16435</name>
</gene>
<comment type="caution">
    <text evidence="1">The sequence shown here is derived from an EMBL/GenBank/DDBJ whole genome shotgun (WGS) entry which is preliminary data.</text>
</comment>
<protein>
    <submittedName>
        <fullName evidence="1">Uncharacterized protein</fullName>
    </submittedName>
</protein>
<dbReference type="EMBL" id="MAMP01000006">
    <property type="protein sequence ID" value="OES46159.1"/>
    <property type="molecule type" value="Genomic_DNA"/>
</dbReference>
<accession>A0A1E7DT08</accession>
<name>A0A1E7DT08_9BACI</name>
<organism evidence="1 2">
    <name type="scientific">Domibacillus iocasae</name>
    <dbReference type="NCBI Taxonomy" id="1714016"/>
    <lineage>
        <taxon>Bacteria</taxon>
        <taxon>Bacillati</taxon>
        <taxon>Bacillota</taxon>
        <taxon>Bacilli</taxon>
        <taxon>Bacillales</taxon>
        <taxon>Bacillaceae</taxon>
        <taxon>Domibacillus</taxon>
    </lineage>
</organism>